<evidence type="ECO:0000259" key="5">
    <source>
        <dbReference type="PROSITE" id="PS51387"/>
    </source>
</evidence>
<comment type="caution">
    <text evidence="6">The sequence shown here is derived from an EMBL/GenBank/DDBJ whole genome shotgun (WGS) entry which is preliminary data.</text>
</comment>
<evidence type="ECO:0000313" key="7">
    <source>
        <dbReference type="Proteomes" id="UP001151071"/>
    </source>
</evidence>
<dbReference type="Pfam" id="PF01565">
    <property type="entry name" value="FAD_binding_4"/>
    <property type="match status" value="1"/>
</dbReference>
<comment type="cofactor">
    <cofactor evidence="1">
        <name>FAD</name>
        <dbReference type="ChEBI" id="CHEBI:57692"/>
    </cofactor>
</comment>
<dbReference type="PANTHER" id="PTHR11748">
    <property type="entry name" value="D-LACTATE DEHYDROGENASE"/>
    <property type="match status" value="1"/>
</dbReference>
<dbReference type="InterPro" id="IPR036318">
    <property type="entry name" value="FAD-bd_PCMH-like_sf"/>
</dbReference>
<dbReference type="InterPro" id="IPR016169">
    <property type="entry name" value="FAD-bd_PCMH_sub2"/>
</dbReference>
<dbReference type="Gene3D" id="3.30.465.10">
    <property type="match status" value="1"/>
</dbReference>
<keyword evidence="3" id="KW-0274">FAD</keyword>
<evidence type="ECO:0000256" key="2">
    <source>
        <dbReference type="ARBA" id="ARBA00022630"/>
    </source>
</evidence>
<organism evidence="6 7">
    <name type="scientific">Brevibacillus thermoruber</name>
    <dbReference type="NCBI Taxonomy" id="33942"/>
    <lineage>
        <taxon>Bacteria</taxon>
        <taxon>Bacillati</taxon>
        <taxon>Bacillota</taxon>
        <taxon>Bacilli</taxon>
        <taxon>Bacillales</taxon>
        <taxon>Paenibacillaceae</taxon>
        <taxon>Brevibacillus</taxon>
    </lineage>
</organism>
<gene>
    <name evidence="6" type="ORF">O3V59_06245</name>
</gene>
<dbReference type="Proteomes" id="UP001151071">
    <property type="component" value="Unassembled WGS sequence"/>
</dbReference>
<sequence>MDAALITQVIGTGRIRPAAESSHVLGNHGSHEVFPESEEEIAAVLRAAHEQGWTVIPMGGGTKRGFGGTEEKADILLGLSDCRGIAEYAPGDMTVTVKPGTTIQEINAHLAAHGQMLPLDPYWPRHATIGGVVAANDSGPKRLRYGSARDHVIGMRVVYPDGRLIRTGGKVVKNVAGYDMNKLFIGSMGTLGVMSEITMKLRPLPPFQTLLLLAFSRSDFTLIRSFAVSLLDSLLEPVSMEFLSPAVHRNMNGGHGYALAIAFEDEEKAVRYQEEWVKARLPADAEIQSWEQEEAAEWWMRFARLPPSGVSSGDREETLAVKIGSKNLDVLEIVRACHDLGERYGLAAQAHGGVGHGITRVYVTGNPTLFASYLTEIRSLAESRGGYAVVQHASLERRRELDVWGRKPAAFSLMEGIKRSIDPRRVLNPNRFIGGI</sequence>
<dbReference type="InterPro" id="IPR016164">
    <property type="entry name" value="FAD-linked_Oxase-like_C"/>
</dbReference>
<name>A0A9X3TPJ0_9BACL</name>
<dbReference type="Pfam" id="PF02913">
    <property type="entry name" value="FAD-oxidase_C"/>
    <property type="match status" value="1"/>
</dbReference>
<dbReference type="GO" id="GO:0016491">
    <property type="term" value="F:oxidoreductase activity"/>
    <property type="evidence" value="ECO:0007669"/>
    <property type="project" value="UniProtKB-KW"/>
</dbReference>
<dbReference type="InterPro" id="IPR006094">
    <property type="entry name" value="Oxid_FAD_bind_N"/>
</dbReference>
<keyword evidence="4" id="KW-0560">Oxidoreductase</keyword>
<proteinExistence type="predicted"/>
<evidence type="ECO:0000256" key="4">
    <source>
        <dbReference type="ARBA" id="ARBA00023002"/>
    </source>
</evidence>
<feature type="domain" description="FAD-binding PCMH-type" evidence="5">
    <location>
        <begin position="25"/>
        <end position="204"/>
    </location>
</feature>
<dbReference type="RefSeq" id="WP_271139691.1">
    <property type="nucleotide sequence ID" value="NZ_JAPYYP010000005.1"/>
</dbReference>
<accession>A0A9X3TPJ0</accession>
<dbReference type="InterPro" id="IPR016166">
    <property type="entry name" value="FAD-bd_PCMH"/>
</dbReference>
<reference evidence="6" key="1">
    <citation type="submission" date="2022-12" db="EMBL/GenBank/DDBJ databases">
        <title>Draft genome sequence of the thermophilic strain Brevibacillus thermoruber HT42, isolated from Los Humeros, Puebla, Mexico, with biotechnological potential.</title>
        <authorList>
            <person name="Lara Sanchez J."/>
            <person name="Solis Palacios R."/>
            <person name="Bustos Baena A.S."/>
            <person name="Ruz Baez A.E."/>
            <person name="Espinosa Luna G."/>
            <person name="Oliart Ros R.M."/>
        </authorList>
    </citation>
    <scope>NUCLEOTIDE SEQUENCE</scope>
    <source>
        <strain evidence="6">HT42</strain>
    </source>
</reference>
<dbReference type="EMBL" id="JAPYYP010000005">
    <property type="protein sequence ID" value="MDA5107950.1"/>
    <property type="molecule type" value="Genomic_DNA"/>
</dbReference>
<dbReference type="GO" id="GO:0071949">
    <property type="term" value="F:FAD binding"/>
    <property type="evidence" value="ECO:0007669"/>
    <property type="project" value="InterPro"/>
</dbReference>
<dbReference type="PROSITE" id="PS51387">
    <property type="entry name" value="FAD_PCMH"/>
    <property type="match status" value="1"/>
</dbReference>
<dbReference type="SUPFAM" id="SSF55103">
    <property type="entry name" value="FAD-linked oxidases, C-terminal domain"/>
    <property type="match status" value="1"/>
</dbReference>
<dbReference type="InterPro" id="IPR004113">
    <property type="entry name" value="FAD-bd_oxidored_4_C"/>
</dbReference>
<dbReference type="PANTHER" id="PTHR11748:SF103">
    <property type="entry name" value="GLYCOLATE OXIDASE SUBUNIT GLCE"/>
    <property type="match status" value="1"/>
</dbReference>
<evidence type="ECO:0000256" key="1">
    <source>
        <dbReference type="ARBA" id="ARBA00001974"/>
    </source>
</evidence>
<keyword evidence="2" id="KW-0285">Flavoprotein</keyword>
<dbReference type="AlphaFoldDB" id="A0A9X3TPJ0"/>
<evidence type="ECO:0000256" key="3">
    <source>
        <dbReference type="ARBA" id="ARBA00022827"/>
    </source>
</evidence>
<evidence type="ECO:0000313" key="6">
    <source>
        <dbReference type="EMBL" id="MDA5107950.1"/>
    </source>
</evidence>
<protein>
    <submittedName>
        <fullName evidence="6">FAD-binding oxidoreductase</fullName>
    </submittedName>
</protein>
<keyword evidence="7" id="KW-1185">Reference proteome</keyword>
<dbReference type="SUPFAM" id="SSF56176">
    <property type="entry name" value="FAD-binding/transporter-associated domain-like"/>
    <property type="match status" value="1"/>
</dbReference>